<keyword evidence="4 9" id="KW-0547">Nucleotide-binding</keyword>
<proteinExistence type="inferred from homology"/>
<keyword evidence="2 9" id="KW-0963">Cytoplasm</keyword>
<evidence type="ECO:0000256" key="9">
    <source>
        <dbReference type="HAMAP-Rule" id="MF_00123"/>
    </source>
</evidence>
<keyword evidence="5 9" id="KW-0067">ATP-binding</keyword>
<evidence type="ECO:0000256" key="6">
    <source>
        <dbReference type="ARBA" id="ARBA00022917"/>
    </source>
</evidence>
<dbReference type="SUPFAM" id="SSF55190">
    <property type="entry name" value="Arginyl-tRNA synthetase (ArgRS), N-terminal 'additional' domain"/>
    <property type="match status" value="1"/>
</dbReference>
<sequence>MTQGIVQDKVSAALTGALLSAKQKGLLNFELLPPVHLEAPKRPEWGDVSCTVAMSLSALERKPPFEIAQIILDHIEQRDSLFVRAEIARPGFLNLTVQPGLWKDVLHQIEAQGRQYGHSQLGRTRRVLVEYVSANPTGPLHVGHGRGAAVGQALVGLLRATGHDVVSEYYINDAGRQMKLLGVSVLARYRELCGQTVSFPEDGYQGEYIRAVAERVKAERGADLLSLPVEDAERQSREFAYRELLALIRQDLERFGISFESWFSEASLLSSGAVEQVLAELKTRGLLFDQDGAQWFRSSAFGDEKDRVVRKQEGEYTYLASDIAYHRDKLRRGFDLLVDVWGADHHGYIPRMQAVVQAYGHPKERLRVVLVQMVNLLRGGRKVEMSKRAGEFITLREVMDEVGADAAKFFFLMRDSSTHLDFDLELAKQQSQENPVYYVQYAHARIASLLRVAASRGIECPRPSQSTLSLLEDPDELALIRKLSTFPVVMEASAVELEPHRMAYYLRELAGMVHPFYNKHRILPPAPDSETSTAILPDSAPRPNRGTDSIPPGVTGARLALMWAVQQVVRNGLNVLGVSAPEQM</sequence>
<dbReference type="RefSeq" id="WP_213042116.1">
    <property type="nucleotide sequence ID" value="NZ_CAJNBJ010000008.1"/>
</dbReference>
<evidence type="ECO:0000256" key="5">
    <source>
        <dbReference type="ARBA" id="ARBA00022840"/>
    </source>
</evidence>
<evidence type="ECO:0000256" key="8">
    <source>
        <dbReference type="ARBA" id="ARBA00049339"/>
    </source>
</evidence>
<keyword evidence="7 9" id="KW-0030">Aminoacyl-tRNA synthetase</keyword>
<evidence type="ECO:0000256" key="1">
    <source>
        <dbReference type="ARBA" id="ARBA00005594"/>
    </source>
</evidence>
<feature type="short sequence motif" description="'HIGH' region" evidence="9">
    <location>
        <begin position="134"/>
        <end position="144"/>
    </location>
</feature>
<organism evidence="14 15">
    <name type="scientific">Nitrospira defluvii</name>
    <dbReference type="NCBI Taxonomy" id="330214"/>
    <lineage>
        <taxon>Bacteria</taxon>
        <taxon>Pseudomonadati</taxon>
        <taxon>Nitrospirota</taxon>
        <taxon>Nitrospiria</taxon>
        <taxon>Nitrospirales</taxon>
        <taxon>Nitrospiraceae</taxon>
        <taxon>Nitrospira</taxon>
    </lineage>
</organism>
<comment type="catalytic activity">
    <reaction evidence="8 9">
        <text>tRNA(Arg) + L-arginine + ATP = L-arginyl-tRNA(Arg) + AMP + diphosphate</text>
        <dbReference type="Rhea" id="RHEA:20301"/>
        <dbReference type="Rhea" id="RHEA-COMP:9658"/>
        <dbReference type="Rhea" id="RHEA-COMP:9673"/>
        <dbReference type="ChEBI" id="CHEBI:30616"/>
        <dbReference type="ChEBI" id="CHEBI:32682"/>
        <dbReference type="ChEBI" id="CHEBI:33019"/>
        <dbReference type="ChEBI" id="CHEBI:78442"/>
        <dbReference type="ChEBI" id="CHEBI:78513"/>
        <dbReference type="ChEBI" id="CHEBI:456215"/>
        <dbReference type="EC" id="6.1.1.19"/>
    </reaction>
</comment>
<comment type="subunit">
    <text evidence="9">Monomer.</text>
</comment>
<dbReference type="SMART" id="SM00836">
    <property type="entry name" value="DALR_1"/>
    <property type="match status" value="1"/>
</dbReference>
<dbReference type="SMART" id="SM01016">
    <property type="entry name" value="Arg_tRNA_synt_N"/>
    <property type="match status" value="1"/>
</dbReference>
<dbReference type="Pfam" id="PF03485">
    <property type="entry name" value="Arg_tRNA_synt_N"/>
    <property type="match status" value="1"/>
</dbReference>
<dbReference type="SUPFAM" id="SSF47323">
    <property type="entry name" value="Anticodon-binding domain of a subclass of class I aminoacyl-tRNA synthetases"/>
    <property type="match status" value="1"/>
</dbReference>
<keyword evidence="6 9" id="KW-0648">Protein biosynthesis</keyword>
<comment type="similarity">
    <text evidence="1 9 10">Belongs to the class-I aminoacyl-tRNA synthetase family.</text>
</comment>
<dbReference type="Pfam" id="PF00750">
    <property type="entry name" value="tRNA-synt_1d"/>
    <property type="match status" value="1"/>
</dbReference>
<dbReference type="SUPFAM" id="SSF52374">
    <property type="entry name" value="Nucleotidylyl transferase"/>
    <property type="match status" value="1"/>
</dbReference>
<dbReference type="GO" id="GO:0004814">
    <property type="term" value="F:arginine-tRNA ligase activity"/>
    <property type="evidence" value="ECO:0007669"/>
    <property type="project" value="UniProtKB-EC"/>
</dbReference>
<feature type="domain" description="DALR anticodon binding" evidence="12">
    <location>
        <begin position="439"/>
        <end position="584"/>
    </location>
</feature>
<dbReference type="Gene3D" id="3.30.1360.70">
    <property type="entry name" value="Arginyl tRNA synthetase N-terminal domain"/>
    <property type="match status" value="1"/>
</dbReference>
<dbReference type="PANTHER" id="PTHR11956:SF5">
    <property type="entry name" value="ARGININE--TRNA LIGASE, CYTOPLASMIC"/>
    <property type="match status" value="1"/>
</dbReference>
<evidence type="ECO:0000313" key="14">
    <source>
        <dbReference type="EMBL" id="CAE6744017.1"/>
    </source>
</evidence>
<dbReference type="InterPro" id="IPR008909">
    <property type="entry name" value="DALR_anticod-bd"/>
</dbReference>
<gene>
    <name evidence="9 14" type="primary">argS</name>
    <name evidence="14" type="ORF">NSPZN2_160051</name>
</gene>
<keyword evidence="15" id="KW-1185">Reference proteome</keyword>
<evidence type="ECO:0000256" key="11">
    <source>
        <dbReference type="SAM" id="MobiDB-lite"/>
    </source>
</evidence>
<evidence type="ECO:0000313" key="15">
    <source>
        <dbReference type="Proteomes" id="UP000675880"/>
    </source>
</evidence>
<evidence type="ECO:0000256" key="4">
    <source>
        <dbReference type="ARBA" id="ARBA00022741"/>
    </source>
</evidence>
<dbReference type="Pfam" id="PF05746">
    <property type="entry name" value="DALR_1"/>
    <property type="match status" value="2"/>
</dbReference>
<dbReference type="EMBL" id="CAJNBJ010000008">
    <property type="protein sequence ID" value="CAE6744017.1"/>
    <property type="molecule type" value="Genomic_DNA"/>
</dbReference>
<dbReference type="PROSITE" id="PS00178">
    <property type="entry name" value="AA_TRNA_LIGASE_I"/>
    <property type="match status" value="1"/>
</dbReference>
<evidence type="ECO:0000259" key="13">
    <source>
        <dbReference type="SMART" id="SM01016"/>
    </source>
</evidence>
<dbReference type="InterPro" id="IPR009080">
    <property type="entry name" value="tRNAsynth_Ia_anticodon-bd"/>
</dbReference>
<dbReference type="EC" id="6.1.1.19" evidence="9"/>
<protein>
    <recommendedName>
        <fullName evidence="9">Arginine--tRNA ligase</fullName>
        <ecNumber evidence="9">6.1.1.19</ecNumber>
    </recommendedName>
    <alternativeName>
        <fullName evidence="9">Arginyl-tRNA synthetase</fullName>
        <shortName evidence="9">ArgRS</shortName>
    </alternativeName>
</protein>
<dbReference type="PRINTS" id="PR01038">
    <property type="entry name" value="TRNASYNTHARG"/>
</dbReference>
<dbReference type="Gene3D" id="3.40.50.620">
    <property type="entry name" value="HUPs"/>
    <property type="match status" value="1"/>
</dbReference>
<dbReference type="Gene3D" id="1.10.730.10">
    <property type="entry name" value="Isoleucyl-tRNA Synthetase, Domain 1"/>
    <property type="match status" value="1"/>
</dbReference>
<dbReference type="Proteomes" id="UP000675880">
    <property type="component" value="Unassembled WGS sequence"/>
</dbReference>
<dbReference type="InterPro" id="IPR014729">
    <property type="entry name" value="Rossmann-like_a/b/a_fold"/>
</dbReference>
<dbReference type="InterPro" id="IPR005148">
    <property type="entry name" value="Arg-tRNA-synth_N"/>
</dbReference>
<dbReference type="NCBIfam" id="TIGR00456">
    <property type="entry name" value="argS"/>
    <property type="match status" value="1"/>
</dbReference>
<dbReference type="InterPro" id="IPR001278">
    <property type="entry name" value="Arg-tRNA-ligase"/>
</dbReference>
<accession>A0ABN7LGX9</accession>
<name>A0ABN7LGX9_9BACT</name>
<evidence type="ECO:0000256" key="10">
    <source>
        <dbReference type="RuleBase" id="RU363038"/>
    </source>
</evidence>
<dbReference type="InterPro" id="IPR036695">
    <property type="entry name" value="Arg-tRNA-synth_N_sf"/>
</dbReference>
<feature type="region of interest" description="Disordered" evidence="11">
    <location>
        <begin position="524"/>
        <end position="551"/>
    </location>
</feature>
<evidence type="ECO:0000256" key="7">
    <source>
        <dbReference type="ARBA" id="ARBA00023146"/>
    </source>
</evidence>
<dbReference type="InterPro" id="IPR001412">
    <property type="entry name" value="aa-tRNA-synth_I_CS"/>
</dbReference>
<keyword evidence="3 9" id="KW-0436">Ligase</keyword>
<dbReference type="PANTHER" id="PTHR11956">
    <property type="entry name" value="ARGINYL-TRNA SYNTHETASE"/>
    <property type="match status" value="1"/>
</dbReference>
<dbReference type="CDD" id="cd00671">
    <property type="entry name" value="ArgRS_core"/>
    <property type="match status" value="1"/>
</dbReference>
<feature type="domain" description="Arginyl tRNA synthetase N-terminal" evidence="13">
    <location>
        <begin position="8"/>
        <end position="97"/>
    </location>
</feature>
<comment type="subcellular location">
    <subcellularLocation>
        <location evidence="9">Cytoplasm</location>
    </subcellularLocation>
</comment>
<evidence type="ECO:0000256" key="3">
    <source>
        <dbReference type="ARBA" id="ARBA00022598"/>
    </source>
</evidence>
<dbReference type="HAMAP" id="MF_00123">
    <property type="entry name" value="Arg_tRNA_synth"/>
    <property type="match status" value="1"/>
</dbReference>
<evidence type="ECO:0000256" key="2">
    <source>
        <dbReference type="ARBA" id="ARBA00022490"/>
    </source>
</evidence>
<dbReference type="InterPro" id="IPR035684">
    <property type="entry name" value="ArgRS_core"/>
</dbReference>
<reference evidence="14 15" key="1">
    <citation type="submission" date="2021-02" db="EMBL/GenBank/DDBJ databases">
        <authorList>
            <person name="Han P."/>
        </authorList>
    </citation>
    <scope>NUCLEOTIDE SEQUENCE [LARGE SCALE GENOMIC DNA]</scope>
    <source>
        <strain evidence="14">Candidatus Nitrospira sp. ZN2</strain>
    </source>
</reference>
<comment type="caution">
    <text evidence="14">The sequence shown here is derived from an EMBL/GenBank/DDBJ whole genome shotgun (WGS) entry which is preliminary data.</text>
</comment>
<evidence type="ECO:0000259" key="12">
    <source>
        <dbReference type="SMART" id="SM00836"/>
    </source>
</evidence>